<dbReference type="OrthoDB" id="539213at2759"/>
<dbReference type="Gene3D" id="1.25.40.20">
    <property type="entry name" value="Ankyrin repeat-containing domain"/>
    <property type="match status" value="6"/>
</dbReference>
<dbReference type="PROSITE" id="PS50297">
    <property type="entry name" value="ANK_REP_REGION"/>
    <property type="match status" value="7"/>
</dbReference>
<evidence type="ECO:0000256" key="2">
    <source>
        <dbReference type="ARBA" id="ARBA00023043"/>
    </source>
</evidence>
<dbReference type="InterPro" id="IPR036770">
    <property type="entry name" value="Ankyrin_rpt-contain_sf"/>
</dbReference>
<evidence type="ECO:0000256" key="3">
    <source>
        <dbReference type="PROSITE-ProRule" id="PRU00023"/>
    </source>
</evidence>
<feature type="repeat" description="ANK" evidence="3">
    <location>
        <begin position="835"/>
        <end position="859"/>
    </location>
</feature>
<accession>A0A1X7T741</accession>
<feature type="repeat" description="ANK" evidence="3">
    <location>
        <begin position="296"/>
        <end position="329"/>
    </location>
</feature>
<dbReference type="PANTHER" id="PTHR24198:SF165">
    <property type="entry name" value="ANKYRIN REPEAT-CONTAINING PROTEIN-RELATED"/>
    <property type="match status" value="1"/>
</dbReference>
<dbReference type="AlphaFoldDB" id="A0A1X7T741"/>
<evidence type="ECO:0000313" key="4">
    <source>
        <dbReference type="EnsemblMetazoa" id="Aqu2.1.10338_001"/>
    </source>
</evidence>
<feature type="repeat" description="ANK" evidence="3">
    <location>
        <begin position="481"/>
        <end position="504"/>
    </location>
</feature>
<dbReference type="InParanoid" id="A0A1X7T741"/>
<evidence type="ECO:0000256" key="1">
    <source>
        <dbReference type="ARBA" id="ARBA00022737"/>
    </source>
</evidence>
<feature type="repeat" description="ANK" evidence="3">
    <location>
        <begin position="768"/>
        <end position="800"/>
    </location>
</feature>
<dbReference type="PROSITE" id="PS50088">
    <property type="entry name" value="ANK_REPEAT"/>
    <property type="match status" value="8"/>
</dbReference>
<organism evidence="4">
    <name type="scientific">Amphimedon queenslandica</name>
    <name type="common">Sponge</name>
    <dbReference type="NCBI Taxonomy" id="400682"/>
    <lineage>
        <taxon>Eukaryota</taxon>
        <taxon>Metazoa</taxon>
        <taxon>Porifera</taxon>
        <taxon>Demospongiae</taxon>
        <taxon>Heteroscleromorpha</taxon>
        <taxon>Haplosclerida</taxon>
        <taxon>Niphatidae</taxon>
        <taxon>Amphimedon</taxon>
    </lineage>
</organism>
<reference evidence="4" key="1">
    <citation type="submission" date="2017-05" db="UniProtKB">
        <authorList>
            <consortium name="EnsemblMetazoa"/>
        </authorList>
    </citation>
    <scope>IDENTIFICATION</scope>
</reference>
<dbReference type="eggNOG" id="KOG4177">
    <property type="taxonomic scope" value="Eukaryota"/>
</dbReference>
<feature type="repeat" description="ANK" evidence="3">
    <location>
        <begin position="1085"/>
        <end position="1107"/>
    </location>
</feature>
<feature type="repeat" description="ANK" evidence="3">
    <location>
        <begin position="733"/>
        <end position="756"/>
    </location>
</feature>
<sequence>ASIYAFPVRDVRLLDEIYELQLEFSDILKETRDAFKPELLPDIIDYLETHVAALLGPNKNNQTEEITEEFNNIQTMKDLFKILQRKYISWFNYELIVKLVDVFLPKNHSLKRTWSDYKEKLTDYFLNSGGLSTDANALEFGITDVPPGAQVMIAKVDCHDYTPADLFFFRRAIPKELNIPNVYLYFSFVRIGSLQLLHNIPDYLYSALFPLTTEIQEQLASIGISELTCGDYKYDLRKFLASQELQQSSLNIDICDPLWYENTSTPLHEAAWRGLKDEVQWLLNKFGYSRYHRGLHGWTPLHSASYGGHIEILQLLIHQYGIDPNTGDDNSYKLEPININNTGFSVLHAAVQAGHTHILEWYSQEYSVDITNHTDNNKYTLAHYAAYKGKLHCLQELINKYQCDVNATTTDTGSTVLHKACEGGYVAVVLYLTSLPQCNVAAKTSNGSTVLHITCEYTDSLSILKHLVENHQLDLCAVDDEGMAPIHLACSEGRLNLVEYIINHLTLQSEIGLIEDILKQHKTKDGSLALHLACESGNIQLVTYVIDDMECDVTATNTLYGSNCVLFACFSGNLDLVQLLIQQYKLEPININNTGFSVLHVAVQAGHTHILEWYSQEYSVDITNHTDNNKYTLAHYAALKGKLHCLQELINKYQCDVNATTTDTGSTVLHEACEGGHVAVVLYLTSLPQCNVAAKTSNGSTVLHITCEYSDSLPILKHLVENHQLDLCAVDDEGMAPIHLACSEGRLNLIQYIIEHIPSSLELPTRGQSHTPFLAAIYFNQLEVIKYLISKKCNLSATDDEGFGAVHISVERGHLNVLKYLIDNNYCNPNATDHQDRTPLHLAVAVNQLEILEYLLSKSIPSMSVVWLREIKCFLDSLHDIYNNPHNAVLINVQDKDGNTPLHLACQDGEQNMVSLLQEANLSNNNLLIINKKGQTPLHLAVASGHKDSVEALLSSVTGSSTHHDILTATDNEGSTVFHTACSDGNIDVFHYLSSIYPQGVNVMDNRGRSLLHAACEGGDIGIVRALIETHGLDPLTEDGVGITCLHLLAERKEFLFTFFMDTPVDIYQYLEPNIVSNPVPKDKSGRTPLHYASRSDNIRMVRYLIETFPCTPDDPDNNGYTSVHGACEAGSMELVQYFLTELNCNALAETNDFNTMLYFASKNSNLELVRFLVERYNLKPRQHDIEIARATNPDSSIVRYLEKVNHDMVEEERRRVSKRTTTGAGIEELHSTKRIKLGKDEA</sequence>
<dbReference type="EnsemblMetazoa" id="Aqu2.1.10338_001">
    <property type="protein sequence ID" value="Aqu2.1.10338_001"/>
    <property type="gene ID" value="Aqu2.1.10338"/>
</dbReference>
<dbReference type="Pfam" id="PF12796">
    <property type="entry name" value="Ank_2"/>
    <property type="match status" value="8"/>
</dbReference>
<feature type="repeat" description="ANK" evidence="3">
    <location>
        <begin position="933"/>
        <end position="955"/>
    </location>
</feature>
<proteinExistence type="predicted"/>
<keyword evidence="2 3" id="KW-0040">ANK repeat</keyword>
<feature type="repeat" description="ANK" evidence="3">
    <location>
        <begin position="897"/>
        <end position="917"/>
    </location>
</feature>
<dbReference type="SMART" id="SM00248">
    <property type="entry name" value="ANK"/>
    <property type="match status" value="24"/>
</dbReference>
<dbReference type="InterPro" id="IPR002110">
    <property type="entry name" value="Ankyrin_rpt"/>
</dbReference>
<protein>
    <submittedName>
        <fullName evidence="4">Uncharacterized protein</fullName>
    </submittedName>
</protein>
<keyword evidence="1" id="KW-0677">Repeat</keyword>
<dbReference type="SUPFAM" id="SSF48403">
    <property type="entry name" value="Ankyrin repeat"/>
    <property type="match status" value="4"/>
</dbReference>
<dbReference type="PANTHER" id="PTHR24198">
    <property type="entry name" value="ANKYRIN REPEAT AND PROTEIN KINASE DOMAIN-CONTAINING PROTEIN"/>
    <property type="match status" value="1"/>
</dbReference>
<name>A0A1X7T741_AMPQE</name>